<dbReference type="InterPro" id="IPR011050">
    <property type="entry name" value="Pectin_lyase_fold/virulence"/>
</dbReference>
<sequence length="1244" mass="135913">MRNKLSAIVCMLVLFSCIQMGSPVASTVASAESEITILSGVPTNLTAKPRNSQADLTWNPPVEEYPVITYKLYRSTNPAGPYTAVADVTDTGYRDFGLDNGITYYYKVTSVGLSGESAPSAAAAVVPMAPLNAPTGLTAISGDGQATIRWSPVEGAEAYDVKRSTENGKNYERVVSGVTGTEYTDSTVSNGTRYYYVVSASSPSTASANSASVQVVPAPGNGAPAIPQGVEAIAGDAQVGLTWQEANGAEYYTIKRGAFNSGQYETIASRIIGTHYQDVGLGNGTTYDYVITAMNAQGESYSSEPIAVTPADVVVVAKDGTGDFTTVQAAVDAAPNYSAKRHVIYIKNGVYREKLNVPSSKTNLSFVGESQEDTVLVYNDNANTLGPDGAPLGTSKSSSLFIYPTDFIAKNVTIQNDSGQGTGQAVAAYVRGDRAYFDHVRFLGYQDTLFTNNGRHYYNNCFIEGDVDFIFGQSTAVFDQCQIHSKRNGGMLTAASTPEDIPYGYVFLNSEITSDEGIQNVYFGRPWRPYAAVAFIDTKIDSSIAPYGWNNWSNQENEKTARYSEYNSRGPGANPKARAGWSKQLTSEEASQYTVQNVLKGNDNWNPLRIGIIPLSDVSAPVVTLDPLNTIVNSSTFTLSGRVDKQAAVTVNGQPIEMASDLTFRTTVILELGENIFAIQATDPASNMTGAVSLRVVYDNTAPVIMLNNPEGEKVDNSYNTTSNPYMVSGRLSETGTVWVNGKETKVSGDLTFATKVSLQQGKNTITVSAKDMAGNAAAPLTIYVVLKGNSTPNGPVQMTRAIATDAHTIEVTFNSKLNYFDATDFQLLAAMGSWESLNSDLTPNLTVNEVSTRVNKDGQTVAVVRIQEALNPDATFQREIVENPYRVPYQTEPYYSSDPVKNIKQADYLLSWQMENGAWFKNMREKYSRAWDGQEAKSDWYSSQHGYIGTIDNNATTNEILFLTVMYKETGDERYKDSVLRGFEYLLEAQYPSGGWPQAYPARGNYSDYVTFNDNAMIRVMNVLTMVSKKQYPYNSDVASDELIVRINEALGAGLNYILKSQIKVEGNLTAWCAQHDPVTYTPMGARSYEHPSISGSESVGVVKYLISLPNPSPEVKEAIGGALHWLDQVKLEGVKYVSGDPQGQYFYEDPSSTTWYRFYQIGTNLPIFSGRDGVIKHNILEIEQERRDGYRWAGEWPKKLLEVAHTTGYYENRVYIKVVGNKSSNSAGETLVIGQLTRVEAQ</sequence>
<feature type="active site" evidence="4">
    <location>
        <position position="468"/>
    </location>
</feature>
<name>A0A368VW38_9BACL</name>
<dbReference type="InterPro" id="IPR036116">
    <property type="entry name" value="FN3_sf"/>
</dbReference>
<organism evidence="7 8">
    <name type="scientific">Paenibacillus prosopidis</name>
    <dbReference type="NCBI Taxonomy" id="630520"/>
    <lineage>
        <taxon>Bacteria</taxon>
        <taxon>Bacillati</taxon>
        <taxon>Bacillota</taxon>
        <taxon>Bacilli</taxon>
        <taxon>Bacillales</taxon>
        <taxon>Paenibacillaceae</taxon>
        <taxon>Paenibacillus</taxon>
    </lineage>
</organism>
<evidence type="ECO:0000256" key="5">
    <source>
        <dbReference type="SAM" id="SignalP"/>
    </source>
</evidence>
<comment type="similarity">
    <text evidence="1">Belongs to the pectinesterase family.</text>
</comment>
<dbReference type="PROSITE" id="PS50853">
    <property type="entry name" value="FN3"/>
    <property type="match status" value="3"/>
</dbReference>
<evidence type="ECO:0000256" key="2">
    <source>
        <dbReference type="ARBA" id="ARBA00022801"/>
    </source>
</evidence>
<dbReference type="GO" id="GO:0042545">
    <property type="term" value="P:cell wall modification"/>
    <property type="evidence" value="ECO:0007669"/>
    <property type="project" value="InterPro"/>
</dbReference>
<evidence type="ECO:0000256" key="3">
    <source>
        <dbReference type="ARBA" id="ARBA00023085"/>
    </source>
</evidence>
<dbReference type="InterPro" id="IPR003961">
    <property type="entry name" value="FN3_dom"/>
</dbReference>
<dbReference type="InterPro" id="IPR000070">
    <property type="entry name" value="Pectinesterase_cat"/>
</dbReference>
<dbReference type="EMBL" id="QPJD01000009">
    <property type="protein sequence ID" value="RCW46371.1"/>
    <property type="molecule type" value="Genomic_DNA"/>
</dbReference>
<accession>A0A368VW38</accession>
<dbReference type="Pfam" id="PF09136">
    <property type="entry name" value="Glucodextran_B"/>
    <property type="match status" value="2"/>
</dbReference>
<dbReference type="GO" id="GO:0016829">
    <property type="term" value="F:lyase activity"/>
    <property type="evidence" value="ECO:0007669"/>
    <property type="project" value="UniProtKB-KW"/>
</dbReference>
<dbReference type="SMART" id="SM00060">
    <property type="entry name" value="FN3"/>
    <property type="match status" value="3"/>
</dbReference>
<evidence type="ECO:0000259" key="6">
    <source>
        <dbReference type="PROSITE" id="PS50853"/>
    </source>
</evidence>
<dbReference type="FunFam" id="2.160.20.10:FF:000052">
    <property type="entry name" value="Pectinesterase"/>
    <property type="match status" value="1"/>
</dbReference>
<keyword evidence="8" id="KW-1185">Reference proteome</keyword>
<dbReference type="SUPFAM" id="SSF49265">
    <property type="entry name" value="Fibronectin type III"/>
    <property type="match status" value="2"/>
</dbReference>
<dbReference type="PROSITE" id="PS00800">
    <property type="entry name" value="PECTINESTERASE_1"/>
    <property type="match status" value="1"/>
</dbReference>
<gene>
    <name evidence="7" type="ORF">DFP97_10913</name>
</gene>
<comment type="caution">
    <text evidence="7">The sequence shown here is derived from an EMBL/GenBank/DDBJ whole genome shotgun (WGS) entry which is preliminary data.</text>
</comment>
<keyword evidence="7" id="KW-0456">Lyase</keyword>
<keyword evidence="2" id="KW-0378">Hydrolase</keyword>
<dbReference type="Gene3D" id="2.160.20.10">
    <property type="entry name" value="Single-stranded right-handed beta-helix, Pectin lyase-like"/>
    <property type="match status" value="1"/>
</dbReference>
<dbReference type="PANTHER" id="PTHR31321">
    <property type="entry name" value="ACYL-COA THIOESTER HYDROLASE YBHC-RELATED"/>
    <property type="match status" value="1"/>
</dbReference>
<evidence type="ECO:0000256" key="4">
    <source>
        <dbReference type="PROSITE-ProRule" id="PRU10040"/>
    </source>
</evidence>
<feature type="domain" description="Fibronectin type-III" evidence="6">
    <location>
        <begin position="133"/>
        <end position="220"/>
    </location>
</feature>
<feature type="domain" description="Fibronectin type-III" evidence="6">
    <location>
        <begin position="223"/>
        <end position="313"/>
    </location>
</feature>
<dbReference type="CDD" id="cd00063">
    <property type="entry name" value="FN3"/>
    <property type="match status" value="2"/>
</dbReference>
<dbReference type="PROSITE" id="PS51257">
    <property type="entry name" value="PROKAR_LIPOPROTEIN"/>
    <property type="match status" value="1"/>
</dbReference>
<dbReference type="InterPro" id="IPR012334">
    <property type="entry name" value="Pectin_lyas_fold"/>
</dbReference>
<dbReference type="Gene3D" id="1.50.10.20">
    <property type="match status" value="1"/>
</dbReference>
<dbReference type="SUPFAM" id="SSF51126">
    <property type="entry name" value="Pectin lyase-like"/>
    <property type="match status" value="1"/>
</dbReference>
<dbReference type="InterPro" id="IPR018040">
    <property type="entry name" value="Pectinesterase_Tyr_AS"/>
</dbReference>
<dbReference type="SUPFAM" id="SSF81853">
    <property type="entry name" value="Family 10 polysaccharide lyase"/>
    <property type="match status" value="1"/>
</dbReference>
<feature type="domain" description="Fibronectin type-III" evidence="6">
    <location>
        <begin position="41"/>
        <end position="131"/>
    </location>
</feature>
<proteinExistence type="inferred from homology"/>
<dbReference type="NCBIfam" id="TIGR02474">
    <property type="entry name" value="pec_lyase"/>
    <property type="match status" value="1"/>
</dbReference>
<dbReference type="Pfam" id="PF09492">
    <property type="entry name" value="Pec_lyase"/>
    <property type="match status" value="1"/>
</dbReference>
<dbReference type="PANTHER" id="PTHR31321:SF57">
    <property type="entry name" value="PECTINESTERASE 53-RELATED"/>
    <property type="match status" value="1"/>
</dbReference>
<keyword evidence="5" id="KW-0732">Signal</keyword>
<reference evidence="7 8" key="1">
    <citation type="submission" date="2018-07" db="EMBL/GenBank/DDBJ databases">
        <title>Genomic Encyclopedia of Type Strains, Phase III (KMG-III): the genomes of soil and plant-associated and newly described type strains.</title>
        <authorList>
            <person name="Whitman W."/>
        </authorList>
    </citation>
    <scope>NUCLEOTIDE SEQUENCE [LARGE SCALE GENOMIC DNA]</scope>
    <source>
        <strain evidence="7 8">CECT 7506</strain>
    </source>
</reference>
<dbReference type="PROSITE" id="PS00503">
    <property type="entry name" value="PECTINESTERASE_2"/>
    <property type="match status" value="1"/>
</dbReference>
<dbReference type="InterPro" id="IPR033131">
    <property type="entry name" value="Pectinesterase_Asp_AS"/>
</dbReference>
<dbReference type="Pfam" id="PF01095">
    <property type="entry name" value="Pectinesterase"/>
    <property type="match status" value="1"/>
</dbReference>
<evidence type="ECO:0000256" key="1">
    <source>
        <dbReference type="ARBA" id="ARBA00008891"/>
    </source>
</evidence>
<evidence type="ECO:0000313" key="8">
    <source>
        <dbReference type="Proteomes" id="UP000252415"/>
    </source>
</evidence>
<keyword evidence="3" id="KW-0063">Aspartyl esterase</keyword>
<dbReference type="InterPro" id="IPR013783">
    <property type="entry name" value="Ig-like_fold"/>
</dbReference>
<evidence type="ECO:0000313" key="7">
    <source>
        <dbReference type="EMBL" id="RCW46371.1"/>
    </source>
</evidence>
<dbReference type="Proteomes" id="UP000252415">
    <property type="component" value="Unassembled WGS sequence"/>
</dbReference>
<feature type="signal peptide" evidence="5">
    <location>
        <begin position="1"/>
        <end position="21"/>
    </location>
</feature>
<dbReference type="InterPro" id="IPR012669">
    <property type="entry name" value="Pectate_lyase"/>
</dbReference>
<dbReference type="AlphaFoldDB" id="A0A368VW38"/>
<dbReference type="RefSeq" id="WP_114381034.1">
    <property type="nucleotide sequence ID" value="NZ_QPJD01000009.1"/>
</dbReference>
<dbReference type="GO" id="GO:0009279">
    <property type="term" value="C:cell outer membrane"/>
    <property type="evidence" value="ECO:0007669"/>
    <property type="project" value="TreeGrafter"/>
</dbReference>
<dbReference type="Gene3D" id="2.60.40.10">
    <property type="entry name" value="Immunoglobulins"/>
    <property type="match status" value="5"/>
</dbReference>
<protein>
    <submittedName>
        <fullName evidence="7">PelA/Pel-15E family pectate lyase</fullName>
    </submittedName>
</protein>
<dbReference type="GO" id="GO:0030599">
    <property type="term" value="F:pectinesterase activity"/>
    <property type="evidence" value="ECO:0007669"/>
    <property type="project" value="InterPro"/>
</dbReference>
<feature type="chain" id="PRO_5038928629" evidence="5">
    <location>
        <begin position="22"/>
        <end position="1244"/>
    </location>
</feature>
<dbReference type="OrthoDB" id="9804686at2"/>